<dbReference type="EMBL" id="CAUYUJ010006701">
    <property type="protein sequence ID" value="CAK0818328.1"/>
    <property type="molecule type" value="Genomic_DNA"/>
</dbReference>
<evidence type="ECO:0000256" key="1">
    <source>
        <dbReference type="SAM" id="MobiDB-lite"/>
    </source>
</evidence>
<protein>
    <submittedName>
        <fullName evidence="2">Uncharacterized protein</fullName>
    </submittedName>
</protein>
<keyword evidence="3" id="KW-1185">Reference proteome</keyword>
<proteinExistence type="predicted"/>
<evidence type="ECO:0000313" key="2">
    <source>
        <dbReference type="EMBL" id="CAK0818328.1"/>
    </source>
</evidence>
<organism evidence="2 3">
    <name type="scientific">Prorocentrum cordatum</name>
    <dbReference type="NCBI Taxonomy" id="2364126"/>
    <lineage>
        <taxon>Eukaryota</taxon>
        <taxon>Sar</taxon>
        <taxon>Alveolata</taxon>
        <taxon>Dinophyceae</taxon>
        <taxon>Prorocentrales</taxon>
        <taxon>Prorocentraceae</taxon>
        <taxon>Prorocentrum</taxon>
    </lineage>
</organism>
<feature type="region of interest" description="Disordered" evidence="1">
    <location>
        <begin position="42"/>
        <end position="76"/>
    </location>
</feature>
<comment type="caution">
    <text evidence="2">The sequence shown here is derived from an EMBL/GenBank/DDBJ whole genome shotgun (WGS) entry which is preliminary data.</text>
</comment>
<feature type="non-terminal residue" evidence="2">
    <location>
        <position position="1"/>
    </location>
</feature>
<accession>A0ABN9RJQ5</accession>
<name>A0ABN9RJQ5_9DINO</name>
<feature type="non-terminal residue" evidence="2">
    <location>
        <position position="249"/>
    </location>
</feature>
<feature type="region of interest" description="Disordered" evidence="1">
    <location>
        <begin position="109"/>
        <end position="128"/>
    </location>
</feature>
<gene>
    <name evidence="2" type="ORF">PCOR1329_LOCUS20659</name>
</gene>
<evidence type="ECO:0000313" key="3">
    <source>
        <dbReference type="Proteomes" id="UP001189429"/>
    </source>
</evidence>
<dbReference type="Proteomes" id="UP001189429">
    <property type="component" value="Unassembled WGS sequence"/>
</dbReference>
<sequence>PPSLLVLPPPFSSSSLLILPPSSSLPFLPLISAPLLPPSARLVTDRGASQELPPSPIGGGQDRRQGPGSPRRAPRHELRAAAEGRLDRAEGLGLQARLRTHAPVQRHALGRGPCAGLPPSPPRAPEERRGPAVCQARAEEHGYGAFGFVVGKRSGWKTCCYKNFSVEEVLDDLIEDGQVTLYYNGERRRTAPHPPAVGGVQQWPGCLLPRLDTALGRLDGMAMGLLSTTTTISWMGRASSSSSSSSSSS</sequence>
<reference evidence="2" key="1">
    <citation type="submission" date="2023-10" db="EMBL/GenBank/DDBJ databases">
        <authorList>
            <person name="Chen Y."/>
            <person name="Shah S."/>
            <person name="Dougan E. K."/>
            <person name="Thang M."/>
            <person name="Chan C."/>
        </authorList>
    </citation>
    <scope>NUCLEOTIDE SEQUENCE [LARGE SCALE GENOMIC DNA]</scope>
</reference>